<reference evidence="2 3" key="1">
    <citation type="submission" date="2014-08" db="EMBL/GenBank/DDBJ databases">
        <title>Genome sequence of Tetragenococcus muriaticus.</title>
        <authorList>
            <person name="Chuea-nongthon C."/>
            <person name="Rodtong S."/>
            <person name="Yongsawatdigul J."/>
            <person name="Steele J.L."/>
            <person name="Liu X.-y."/>
            <person name="Speers J."/>
            <person name="Glasner J.D."/>
            <person name="Neeno-Eckwall E.C."/>
        </authorList>
    </citation>
    <scope>NUCLEOTIDE SEQUENCE [LARGE SCALE GENOMIC DNA]</scope>
    <source>
        <strain evidence="2 3">PMC-11-5</strain>
    </source>
</reference>
<dbReference type="AlphaFoldDB" id="A0A091BYV9"/>
<dbReference type="SUPFAM" id="SSF100950">
    <property type="entry name" value="NagB/RpiA/CoA transferase-like"/>
    <property type="match status" value="1"/>
</dbReference>
<dbReference type="Pfam" id="PF00455">
    <property type="entry name" value="DeoRC"/>
    <property type="match status" value="1"/>
</dbReference>
<dbReference type="Proteomes" id="UP000029380">
    <property type="component" value="Unassembled WGS sequence"/>
</dbReference>
<sequence>MFVGIDGFDEQRGFTGSDVTRCDTANTMMTSANNTIVLTDSSKFLQGGVVSEFDFDTISKVYTDNRIEKEKKDFLEKQAIQVVTV</sequence>
<gene>
    <name evidence="2" type="ORF">TMUPMC115_2651</name>
</gene>
<evidence type="ECO:0000313" key="3">
    <source>
        <dbReference type="Proteomes" id="UP000029380"/>
    </source>
</evidence>
<dbReference type="EMBL" id="JPVU01000347">
    <property type="protein sequence ID" value="KFN88967.1"/>
    <property type="molecule type" value="Genomic_DNA"/>
</dbReference>
<dbReference type="InterPro" id="IPR037171">
    <property type="entry name" value="NagB/RpiA_transferase-like"/>
</dbReference>
<dbReference type="InterPro" id="IPR014036">
    <property type="entry name" value="DeoR-like_C"/>
</dbReference>
<evidence type="ECO:0000259" key="1">
    <source>
        <dbReference type="Pfam" id="PF00455"/>
    </source>
</evidence>
<dbReference type="PATRIC" id="fig|1302649.3.peg.2622"/>
<proteinExistence type="predicted"/>
<protein>
    <submittedName>
        <fullName evidence="2">Transcription regulator</fullName>
    </submittedName>
</protein>
<feature type="domain" description="DeoR-like transcriptional repressor C-terminal sensor" evidence="1">
    <location>
        <begin position="1"/>
        <end position="64"/>
    </location>
</feature>
<name>A0A091BYV9_9ENTE</name>
<organism evidence="2 3">
    <name type="scientific">Tetragenococcus muriaticus PMC-11-5</name>
    <dbReference type="NCBI Taxonomy" id="1302649"/>
    <lineage>
        <taxon>Bacteria</taxon>
        <taxon>Bacillati</taxon>
        <taxon>Bacillota</taxon>
        <taxon>Bacilli</taxon>
        <taxon>Lactobacillales</taxon>
        <taxon>Enterococcaceae</taxon>
        <taxon>Tetragenococcus</taxon>
    </lineage>
</organism>
<accession>A0A091BYV9</accession>
<evidence type="ECO:0000313" key="2">
    <source>
        <dbReference type="EMBL" id="KFN88967.1"/>
    </source>
</evidence>
<comment type="caution">
    <text evidence="2">The sequence shown here is derived from an EMBL/GenBank/DDBJ whole genome shotgun (WGS) entry which is preliminary data.</text>
</comment>